<gene>
    <name evidence="1" type="ORF">K8W16_11465</name>
</gene>
<proteinExistence type="predicted"/>
<dbReference type="Proteomes" id="UP000698963">
    <property type="component" value="Unassembled WGS sequence"/>
</dbReference>
<evidence type="ECO:0000313" key="2">
    <source>
        <dbReference type="Proteomes" id="UP000698963"/>
    </source>
</evidence>
<reference evidence="1" key="2">
    <citation type="submission" date="2021-09" db="EMBL/GenBank/DDBJ databases">
        <authorList>
            <person name="Gilroy R."/>
        </authorList>
    </citation>
    <scope>NUCLEOTIDE SEQUENCE</scope>
    <source>
        <strain evidence="1">ChiGjej2B2-19336</strain>
    </source>
</reference>
<comment type="caution">
    <text evidence="1">The sequence shown here is derived from an EMBL/GenBank/DDBJ whole genome shotgun (WGS) entry which is preliminary data.</text>
</comment>
<accession>A0A921AYQ9</accession>
<dbReference type="AlphaFoldDB" id="A0A921AYQ9"/>
<reference evidence="1" key="1">
    <citation type="journal article" date="2021" name="PeerJ">
        <title>Extensive microbial diversity within the chicken gut microbiome revealed by metagenomics and culture.</title>
        <authorList>
            <person name="Gilroy R."/>
            <person name="Ravi A."/>
            <person name="Getino M."/>
            <person name="Pursley I."/>
            <person name="Horton D.L."/>
            <person name="Alikhan N.F."/>
            <person name="Baker D."/>
            <person name="Gharbi K."/>
            <person name="Hall N."/>
            <person name="Watson M."/>
            <person name="Adriaenssens E.M."/>
            <person name="Foster-Nyarko E."/>
            <person name="Jarju S."/>
            <person name="Secka A."/>
            <person name="Antonio M."/>
            <person name="Oren A."/>
            <person name="Chaudhuri R.R."/>
            <person name="La Ragione R."/>
            <person name="Hildebrand F."/>
            <person name="Pallen M.J."/>
        </authorList>
    </citation>
    <scope>NUCLEOTIDE SEQUENCE</scope>
    <source>
        <strain evidence="1">ChiGjej2B2-19336</strain>
    </source>
</reference>
<evidence type="ECO:0000313" key="1">
    <source>
        <dbReference type="EMBL" id="HJD98248.1"/>
    </source>
</evidence>
<organism evidence="1 2">
    <name type="scientific">Mailhella massiliensis</name>
    <dbReference type="NCBI Taxonomy" id="1903261"/>
    <lineage>
        <taxon>Bacteria</taxon>
        <taxon>Pseudomonadati</taxon>
        <taxon>Thermodesulfobacteriota</taxon>
        <taxon>Desulfovibrionia</taxon>
        <taxon>Desulfovibrionales</taxon>
        <taxon>Desulfovibrionaceae</taxon>
        <taxon>Mailhella</taxon>
    </lineage>
</organism>
<dbReference type="EMBL" id="DYZA01000234">
    <property type="protein sequence ID" value="HJD98248.1"/>
    <property type="molecule type" value="Genomic_DNA"/>
</dbReference>
<protein>
    <submittedName>
        <fullName evidence="1">Uncharacterized protein</fullName>
    </submittedName>
</protein>
<name>A0A921AYQ9_9BACT</name>
<dbReference type="RefSeq" id="WP_304123933.1">
    <property type="nucleotide sequence ID" value="NZ_DYZA01000234.1"/>
</dbReference>
<sequence>MRVSGTVVDPQAADTGPEALVVTFEALLADADLPAFFRLLGVGRLDFSARRSLQPVFTALCAGLWRLALRRVVPDSAEEAYSRYMDSLWPKLKDADAYMVLVRDLARFLPESGADDFTPTAREIFSRAGREPGQAALVGMALFLRRLYEYFFNHII</sequence>